<dbReference type="InterPro" id="IPR002397">
    <property type="entry name" value="Cyt_P450_B"/>
</dbReference>
<dbReference type="Proteomes" id="UP001202052">
    <property type="component" value="Unassembled WGS sequence"/>
</dbReference>
<evidence type="ECO:0000256" key="1">
    <source>
        <dbReference type="ARBA" id="ARBA00010617"/>
    </source>
</evidence>
<dbReference type="NCBIfam" id="TIGR04515">
    <property type="entry name" value="P450_rel_GT_act"/>
    <property type="match status" value="1"/>
</dbReference>
<protein>
    <submittedName>
        <fullName evidence="3">P450-derived glycosyltransferase activator</fullName>
    </submittedName>
</protein>
<dbReference type="SUPFAM" id="SSF48264">
    <property type="entry name" value="Cytochrome P450"/>
    <property type="match status" value="1"/>
</dbReference>
<accession>A0ABT0NM19</accession>
<evidence type="ECO:0000256" key="2">
    <source>
        <dbReference type="SAM" id="MobiDB-lite"/>
    </source>
</evidence>
<dbReference type="RefSeq" id="WP_249457007.1">
    <property type="nucleotide sequence ID" value="NZ_JAMCCK010000005.1"/>
</dbReference>
<dbReference type="PRINTS" id="PR00359">
    <property type="entry name" value="BP450"/>
</dbReference>
<feature type="region of interest" description="Disordered" evidence="2">
    <location>
        <begin position="1"/>
        <end position="35"/>
    </location>
</feature>
<gene>
    <name evidence="3" type="ORF">M4438_02735</name>
</gene>
<dbReference type="EMBL" id="JAMCCK010000005">
    <property type="protein sequence ID" value="MCL3992455.1"/>
    <property type="molecule type" value="Genomic_DNA"/>
</dbReference>
<dbReference type="InterPro" id="IPR030958">
    <property type="entry name" value="P450-rel_GT_act"/>
</dbReference>
<dbReference type="Gene3D" id="1.10.630.10">
    <property type="entry name" value="Cytochrome P450"/>
    <property type="match status" value="1"/>
</dbReference>
<dbReference type="InterPro" id="IPR036396">
    <property type="entry name" value="Cyt_P450_sf"/>
</dbReference>
<comment type="similarity">
    <text evidence="1">Belongs to the cytochrome P450 family.</text>
</comment>
<dbReference type="CDD" id="cd11036">
    <property type="entry name" value="AknT-like"/>
    <property type="match status" value="1"/>
</dbReference>
<proteinExistence type="inferred from homology"/>
<evidence type="ECO:0000313" key="3">
    <source>
        <dbReference type="EMBL" id="MCL3992455.1"/>
    </source>
</evidence>
<evidence type="ECO:0000313" key="4">
    <source>
        <dbReference type="Proteomes" id="UP001202052"/>
    </source>
</evidence>
<organism evidence="3 4">
    <name type="scientific">Streptomyces lavenduligriseus</name>
    <dbReference type="NCBI Taxonomy" id="67315"/>
    <lineage>
        <taxon>Bacteria</taxon>
        <taxon>Bacillati</taxon>
        <taxon>Actinomycetota</taxon>
        <taxon>Actinomycetes</taxon>
        <taxon>Kitasatosporales</taxon>
        <taxon>Streptomycetaceae</taxon>
        <taxon>Streptomyces</taxon>
    </lineage>
</organism>
<sequence>MQDMQGVQPEQPVPNPRRTQLEQSEQRTEAAQEMEDSELGRRLQMLRGMQWVFGANGDPYARLLCGMEDDPSPFHDAIRALGELHRSRTGAWVTADPGLGGRILADRRLGARRLVAGAGETDGLEQYVLPGHQAFLRLEREEAERLREVAAPVLGAAAVDAWRPLIDEVCAGLAKGLPDTFDLVEEYAGLVPVEVLARIWGVPEEDRARFGRDCRALAPALDSLLCPQQLALSKDMASALEDLRLLFDGLDVTPRLAGPVDGDGTAVAMLTVLLCTEPVTTAIGNTVLELLPGQWPVPCTGRVAAGQVAGQALQRAVPYRIATRFAREDLELAGREVKSGDEVVVLAGAIGRNGPSAAAPPAPSGPAAPPAPSVFGAAAFENALAEPLVRAVTGAALHALAERAPRLTAAGPVVRRRRSPVVGGLHRAPVAAA</sequence>
<dbReference type="PANTHER" id="PTHR46696:SF1">
    <property type="entry name" value="CYTOCHROME P450 YJIB-RELATED"/>
    <property type="match status" value="1"/>
</dbReference>
<comment type="caution">
    <text evidence="3">The sequence shown here is derived from an EMBL/GenBank/DDBJ whole genome shotgun (WGS) entry which is preliminary data.</text>
</comment>
<reference evidence="3 4" key="1">
    <citation type="submission" date="2022-05" db="EMBL/GenBank/DDBJ databases">
        <title>Genome Resource of Streptomyces lavenduligriseus GA1-1, a Strain with Broad-Spectrum Antifungal Activity against Phytopathogenic Fungi.</title>
        <authorList>
            <person name="Qi D."/>
        </authorList>
    </citation>
    <scope>NUCLEOTIDE SEQUENCE [LARGE SCALE GENOMIC DNA]</scope>
    <source>
        <strain evidence="3 4">GA1-1</strain>
    </source>
</reference>
<keyword evidence="4" id="KW-1185">Reference proteome</keyword>
<dbReference type="PANTHER" id="PTHR46696">
    <property type="entry name" value="P450, PUTATIVE (EUROFUNG)-RELATED"/>
    <property type="match status" value="1"/>
</dbReference>
<name>A0ABT0NM19_9ACTN</name>